<dbReference type="PANTHER" id="PTHR12149">
    <property type="entry name" value="FRUCTOSAMINE 3 KINASE-RELATED PROTEIN"/>
    <property type="match status" value="1"/>
</dbReference>
<name>A0A0D6LHF8_9BILA</name>
<evidence type="ECO:0000256" key="2">
    <source>
        <dbReference type="ARBA" id="ARBA00011961"/>
    </source>
</evidence>
<dbReference type="Gene3D" id="3.30.200.20">
    <property type="entry name" value="Phosphorylase Kinase, domain 1"/>
    <property type="match status" value="1"/>
</dbReference>
<dbReference type="Pfam" id="PF03881">
    <property type="entry name" value="Fructosamin_kin"/>
    <property type="match status" value="2"/>
</dbReference>
<gene>
    <name evidence="8" type="ORF">ANCCEY_10288</name>
</gene>
<dbReference type="Proteomes" id="UP000054495">
    <property type="component" value="Unassembled WGS sequence"/>
</dbReference>
<reference evidence="8 9" key="1">
    <citation type="submission" date="2013-05" db="EMBL/GenBank/DDBJ databases">
        <title>Draft genome of the parasitic nematode Anyclostoma ceylanicum.</title>
        <authorList>
            <person name="Mitreva M."/>
        </authorList>
    </citation>
    <scope>NUCLEOTIDE SEQUENCE [LARGE SCALE GENOMIC DNA]</scope>
</reference>
<evidence type="ECO:0000313" key="9">
    <source>
        <dbReference type="Proteomes" id="UP000054495"/>
    </source>
</evidence>
<protein>
    <recommendedName>
        <fullName evidence="2">protein-ribulosamine 3-kinase</fullName>
        <ecNumber evidence="2">2.7.1.172</ecNumber>
    </recommendedName>
</protein>
<dbReference type="GO" id="GO:0005737">
    <property type="term" value="C:cytoplasm"/>
    <property type="evidence" value="ECO:0007669"/>
    <property type="project" value="UniProtKB-ARBA"/>
</dbReference>
<comment type="catalytic activity">
    <reaction evidence="7">
        <text>N(6)-D-ribulosyl-L-lysyl-[protein] + ATP = N(6)-(3-O-phospho-D-ribulosyl)-L-lysyl-[protein] + ADP + H(+)</text>
        <dbReference type="Rhea" id="RHEA:48432"/>
        <dbReference type="Rhea" id="RHEA-COMP:12103"/>
        <dbReference type="Rhea" id="RHEA-COMP:12104"/>
        <dbReference type="ChEBI" id="CHEBI:15378"/>
        <dbReference type="ChEBI" id="CHEBI:30616"/>
        <dbReference type="ChEBI" id="CHEBI:90418"/>
        <dbReference type="ChEBI" id="CHEBI:90420"/>
        <dbReference type="ChEBI" id="CHEBI:456216"/>
        <dbReference type="EC" id="2.7.1.172"/>
    </reaction>
    <physiologicalReaction direction="left-to-right" evidence="7">
        <dbReference type="Rhea" id="RHEA:48433"/>
    </physiologicalReaction>
</comment>
<dbReference type="SUPFAM" id="SSF56112">
    <property type="entry name" value="Protein kinase-like (PK-like)"/>
    <property type="match status" value="1"/>
</dbReference>
<dbReference type="EC" id="2.7.1.172" evidence="2"/>
<dbReference type="AlphaFoldDB" id="A0A0D6LHF8"/>
<keyword evidence="3" id="KW-0808">Transferase</keyword>
<dbReference type="PANTHER" id="PTHR12149:SF8">
    <property type="entry name" value="PROTEIN-RIBULOSAMINE 3-KINASE"/>
    <property type="match status" value="1"/>
</dbReference>
<dbReference type="InterPro" id="IPR011009">
    <property type="entry name" value="Kinase-like_dom_sf"/>
</dbReference>
<organism evidence="8 9">
    <name type="scientific">Ancylostoma ceylanicum</name>
    <dbReference type="NCBI Taxonomy" id="53326"/>
    <lineage>
        <taxon>Eukaryota</taxon>
        <taxon>Metazoa</taxon>
        <taxon>Ecdysozoa</taxon>
        <taxon>Nematoda</taxon>
        <taxon>Chromadorea</taxon>
        <taxon>Rhabditida</taxon>
        <taxon>Rhabditina</taxon>
        <taxon>Rhabditomorpha</taxon>
        <taxon>Strongyloidea</taxon>
        <taxon>Ancylostomatidae</taxon>
        <taxon>Ancylostomatinae</taxon>
        <taxon>Ancylostoma</taxon>
    </lineage>
</organism>
<proteinExistence type="inferred from homology"/>
<sequence>MEEALRKALNDEVKPFGRGGGGCINSGRGYETKSLGKIFVKSNIKKGSDIMFRGEFASLKAMLETGAVRVPRPISVLNLGGKLFERMHKHNEDCLQASERSESFVGGGHTTGNYKQGVKQFGFHTSTCCGFIPQNNEWCDDWAKGDRDIKNIWPELERRATELLAPCAGVVPALIHGDLWGGNWSSCDDGPVIFDPASAFCDPEFEQGIMNMFGGYGSDFWAEYHKVLPARPGRKQRVLLYELFHHLNHWMHKHNEDCLQASERSESFVGGGHTTGNYKQGVKQFGFDTSTCCGFIPQNNEWCDDWAVSELERKCVHVV</sequence>
<evidence type="ECO:0000256" key="7">
    <source>
        <dbReference type="ARBA" id="ARBA00048655"/>
    </source>
</evidence>
<dbReference type="GO" id="GO:0016301">
    <property type="term" value="F:kinase activity"/>
    <property type="evidence" value="ECO:0007669"/>
    <property type="project" value="UniProtKB-KW"/>
</dbReference>
<dbReference type="InterPro" id="IPR016477">
    <property type="entry name" value="Fructo-/Ketosamine-3-kinase"/>
</dbReference>
<dbReference type="Gene3D" id="3.90.1200.10">
    <property type="match status" value="2"/>
</dbReference>
<dbReference type="EMBL" id="KE125176">
    <property type="protein sequence ID" value="EPB70618.1"/>
    <property type="molecule type" value="Genomic_DNA"/>
</dbReference>
<dbReference type="FunFam" id="3.30.200.20:FF:000264">
    <property type="entry name" value="Protein-ribulosamine 3-kinase, chloroplastic"/>
    <property type="match status" value="1"/>
</dbReference>
<keyword evidence="6" id="KW-0067">ATP-binding</keyword>
<evidence type="ECO:0000256" key="5">
    <source>
        <dbReference type="ARBA" id="ARBA00022777"/>
    </source>
</evidence>
<evidence type="ECO:0000313" key="8">
    <source>
        <dbReference type="EMBL" id="EPB70618.1"/>
    </source>
</evidence>
<dbReference type="GO" id="GO:0102193">
    <property type="term" value="F:protein-ribulosamine 3-kinase activity"/>
    <property type="evidence" value="ECO:0007669"/>
    <property type="project" value="UniProtKB-EC"/>
</dbReference>
<evidence type="ECO:0000256" key="1">
    <source>
        <dbReference type="ARBA" id="ARBA00009460"/>
    </source>
</evidence>
<evidence type="ECO:0000256" key="6">
    <source>
        <dbReference type="ARBA" id="ARBA00022840"/>
    </source>
</evidence>
<keyword evidence="5 8" id="KW-0418">Kinase</keyword>
<evidence type="ECO:0000256" key="3">
    <source>
        <dbReference type="ARBA" id="ARBA00022679"/>
    </source>
</evidence>
<evidence type="ECO:0000256" key="4">
    <source>
        <dbReference type="ARBA" id="ARBA00022741"/>
    </source>
</evidence>
<accession>A0A0D6LHF8</accession>
<dbReference type="GO" id="GO:0005524">
    <property type="term" value="F:ATP binding"/>
    <property type="evidence" value="ECO:0007669"/>
    <property type="project" value="UniProtKB-KW"/>
</dbReference>
<keyword evidence="9" id="KW-1185">Reference proteome</keyword>
<keyword evidence="4" id="KW-0547">Nucleotide-binding</keyword>
<comment type="similarity">
    <text evidence="1">Belongs to the fructosamine kinase family.</text>
</comment>